<organism evidence="1 2">
    <name type="scientific">Haemaphysalis longicornis</name>
    <name type="common">Bush tick</name>
    <dbReference type="NCBI Taxonomy" id="44386"/>
    <lineage>
        <taxon>Eukaryota</taxon>
        <taxon>Metazoa</taxon>
        <taxon>Ecdysozoa</taxon>
        <taxon>Arthropoda</taxon>
        <taxon>Chelicerata</taxon>
        <taxon>Arachnida</taxon>
        <taxon>Acari</taxon>
        <taxon>Parasitiformes</taxon>
        <taxon>Ixodida</taxon>
        <taxon>Ixodoidea</taxon>
        <taxon>Ixodidae</taxon>
        <taxon>Haemaphysalinae</taxon>
        <taxon>Haemaphysalis</taxon>
    </lineage>
</organism>
<evidence type="ECO:0000313" key="1">
    <source>
        <dbReference type="EMBL" id="KAH9370449.1"/>
    </source>
</evidence>
<dbReference type="AlphaFoldDB" id="A0A9J6G6W7"/>
<proteinExistence type="predicted"/>
<keyword evidence="2" id="KW-1185">Reference proteome</keyword>
<evidence type="ECO:0000313" key="2">
    <source>
        <dbReference type="Proteomes" id="UP000821853"/>
    </source>
</evidence>
<name>A0A9J6G6W7_HAELO</name>
<comment type="caution">
    <text evidence="1">The sequence shown here is derived from an EMBL/GenBank/DDBJ whole genome shotgun (WGS) entry which is preliminary data.</text>
</comment>
<sequence>MLRTLLHYLFCARRVRQVRAGGAGFETADRQYGLAVRLKVTCSVYEHRVERFSSPRTEGSGNITPFEVNITTLKTIQSIERGCLLCQIFVLG</sequence>
<gene>
    <name evidence="1" type="ORF">HPB48_000305</name>
</gene>
<dbReference type="OrthoDB" id="7680010at2759"/>
<dbReference type="EMBL" id="JABSTR010000005">
    <property type="protein sequence ID" value="KAH9370449.1"/>
    <property type="molecule type" value="Genomic_DNA"/>
</dbReference>
<accession>A0A9J6G6W7</accession>
<dbReference type="VEuPathDB" id="VectorBase:HLOH_052880"/>
<reference evidence="1 2" key="1">
    <citation type="journal article" date="2020" name="Cell">
        <title>Large-Scale Comparative Analyses of Tick Genomes Elucidate Their Genetic Diversity and Vector Capacities.</title>
        <authorList>
            <consortium name="Tick Genome and Microbiome Consortium (TIGMIC)"/>
            <person name="Jia N."/>
            <person name="Wang J."/>
            <person name="Shi W."/>
            <person name="Du L."/>
            <person name="Sun Y."/>
            <person name="Zhan W."/>
            <person name="Jiang J.F."/>
            <person name="Wang Q."/>
            <person name="Zhang B."/>
            <person name="Ji P."/>
            <person name="Bell-Sakyi L."/>
            <person name="Cui X.M."/>
            <person name="Yuan T.T."/>
            <person name="Jiang B.G."/>
            <person name="Yang W.F."/>
            <person name="Lam T.T."/>
            <person name="Chang Q.C."/>
            <person name="Ding S.J."/>
            <person name="Wang X.J."/>
            <person name="Zhu J.G."/>
            <person name="Ruan X.D."/>
            <person name="Zhao L."/>
            <person name="Wei J.T."/>
            <person name="Ye R.Z."/>
            <person name="Que T.C."/>
            <person name="Du C.H."/>
            <person name="Zhou Y.H."/>
            <person name="Cheng J.X."/>
            <person name="Dai P.F."/>
            <person name="Guo W.B."/>
            <person name="Han X.H."/>
            <person name="Huang E.J."/>
            <person name="Li L.F."/>
            <person name="Wei W."/>
            <person name="Gao Y.C."/>
            <person name="Liu J.Z."/>
            <person name="Shao H.Z."/>
            <person name="Wang X."/>
            <person name="Wang C.C."/>
            <person name="Yang T.C."/>
            <person name="Huo Q.B."/>
            <person name="Li W."/>
            <person name="Chen H.Y."/>
            <person name="Chen S.E."/>
            <person name="Zhou L.G."/>
            <person name="Ni X.B."/>
            <person name="Tian J.H."/>
            <person name="Sheng Y."/>
            <person name="Liu T."/>
            <person name="Pan Y.S."/>
            <person name="Xia L.Y."/>
            <person name="Li J."/>
            <person name="Zhao F."/>
            <person name="Cao W.C."/>
        </authorList>
    </citation>
    <scope>NUCLEOTIDE SEQUENCE [LARGE SCALE GENOMIC DNA]</scope>
    <source>
        <strain evidence="1">HaeL-2018</strain>
    </source>
</reference>
<dbReference type="Proteomes" id="UP000821853">
    <property type="component" value="Chromosome 3"/>
</dbReference>
<protein>
    <submittedName>
        <fullName evidence="1">Uncharacterized protein</fullName>
    </submittedName>
</protein>